<comment type="caution">
    <text evidence="1">The sequence shown here is derived from an EMBL/GenBank/DDBJ whole genome shotgun (WGS) entry which is preliminary data.</text>
</comment>
<protein>
    <submittedName>
        <fullName evidence="1">RVP_2 domain-containing protein</fullName>
    </submittedName>
</protein>
<gene>
    <name evidence="1" type="ORF">EPI10_031773</name>
</gene>
<dbReference type="EMBL" id="SMMG02000001">
    <property type="protein sequence ID" value="KAA3487982.1"/>
    <property type="molecule type" value="Genomic_DNA"/>
</dbReference>
<keyword evidence="2" id="KW-1185">Reference proteome</keyword>
<sequence>MNGETVKVYDIRLNGSNRVLSSVQANKLLNQGSEAFLAYEQISKIRTVCEFSNVFSKELLGLPPDR</sequence>
<reference evidence="1" key="1">
    <citation type="submission" date="2019-08" db="EMBL/GenBank/DDBJ databases">
        <authorList>
            <person name="Liu F."/>
        </authorList>
    </citation>
    <scope>NUCLEOTIDE SEQUENCE [LARGE SCALE GENOMIC DNA]</scope>
    <source>
        <strain evidence="1">PA1801</strain>
        <tissue evidence="1">Leaf</tissue>
    </source>
</reference>
<dbReference type="Proteomes" id="UP000325315">
    <property type="component" value="Unassembled WGS sequence"/>
</dbReference>
<proteinExistence type="predicted"/>
<evidence type="ECO:0000313" key="2">
    <source>
        <dbReference type="Proteomes" id="UP000325315"/>
    </source>
</evidence>
<evidence type="ECO:0000313" key="1">
    <source>
        <dbReference type="EMBL" id="KAA3487982.1"/>
    </source>
</evidence>
<accession>A0A5B6X4C5</accession>
<organism evidence="1 2">
    <name type="scientific">Gossypium australe</name>
    <dbReference type="NCBI Taxonomy" id="47621"/>
    <lineage>
        <taxon>Eukaryota</taxon>
        <taxon>Viridiplantae</taxon>
        <taxon>Streptophyta</taxon>
        <taxon>Embryophyta</taxon>
        <taxon>Tracheophyta</taxon>
        <taxon>Spermatophyta</taxon>
        <taxon>Magnoliopsida</taxon>
        <taxon>eudicotyledons</taxon>
        <taxon>Gunneridae</taxon>
        <taxon>Pentapetalae</taxon>
        <taxon>rosids</taxon>
        <taxon>malvids</taxon>
        <taxon>Malvales</taxon>
        <taxon>Malvaceae</taxon>
        <taxon>Malvoideae</taxon>
        <taxon>Gossypium</taxon>
    </lineage>
</organism>
<dbReference type="AlphaFoldDB" id="A0A5B6X4C5"/>
<name>A0A5B6X4C5_9ROSI</name>